<name>A0ABZ2PLH2_9NOCA</name>
<dbReference type="RefSeq" id="WP_338887930.1">
    <property type="nucleotide sequence ID" value="NZ_CP147846.1"/>
</dbReference>
<proteinExistence type="predicted"/>
<evidence type="ECO:0000313" key="1">
    <source>
        <dbReference type="EMBL" id="WXG68003.1"/>
    </source>
</evidence>
<reference evidence="1 2" key="1">
    <citation type="submission" date="2024-03" db="EMBL/GenBank/DDBJ databases">
        <title>Natural products discovery in diverse microorganisms through a two-stage MS feature dereplication strategy.</title>
        <authorList>
            <person name="Zhang R."/>
        </authorList>
    </citation>
    <scope>NUCLEOTIDE SEQUENCE [LARGE SCALE GENOMIC DNA]</scope>
    <source>
        <strain evidence="1 2">18930</strain>
    </source>
</reference>
<dbReference type="SUPFAM" id="SSF53474">
    <property type="entry name" value="alpha/beta-Hydrolases"/>
    <property type="match status" value="1"/>
</dbReference>
<dbReference type="Gene3D" id="3.40.50.1820">
    <property type="entry name" value="alpha/beta hydrolase"/>
    <property type="match status" value="1"/>
</dbReference>
<protein>
    <recommendedName>
        <fullName evidence="3">Dienelactone hydrolase</fullName>
    </recommendedName>
</protein>
<organism evidence="1 2">
    <name type="scientific">Rhodococcus sovatensis</name>
    <dbReference type="NCBI Taxonomy" id="1805840"/>
    <lineage>
        <taxon>Bacteria</taxon>
        <taxon>Bacillati</taxon>
        <taxon>Actinomycetota</taxon>
        <taxon>Actinomycetes</taxon>
        <taxon>Mycobacteriales</taxon>
        <taxon>Nocardiaceae</taxon>
        <taxon>Rhodococcus</taxon>
    </lineage>
</organism>
<sequence>MPQPSGKSLILPVDPVAPDTRGPLDLYLPSTAGPAPCVLLVHGLYPEQPEVTPRFSNFYREYASHLAHRGLVAAIVDHDLTRGFFYQEALATVRDAVDLLRAAPETDEDTVGMWFFSGGGPLSYPFLIDPAPWLRAVELTYPVLPGADTPAWPPPEDAIAGISAVPTLLTLVENEIPDYIAGQRSFVAQASNAGVPLDVRTVAGVGHGFDATTDVPHARAAVTEGLDWMAAALKSPRSFGRM</sequence>
<gene>
    <name evidence="1" type="ORF">WDS16_22750</name>
</gene>
<accession>A0ABZ2PLH2</accession>
<dbReference type="Proteomes" id="UP001432000">
    <property type="component" value="Chromosome"/>
</dbReference>
<dbReference type="InterPro" id="IPR029058">
    <property type="entry name" value="AB_hydrolase_fold"/>
</dbReference>
<evidence type="ECO:0000313" key="2">
    <source>
        <dbReference type="Proteomes" id="UP001432000"/>
    </source>
</evidence>
<evidence type="ECO:0008006" key="3">
    <source>
        <dbReference type="Google" id="ProtNLM"/>
    </source>
</evidence>
<dbReference type="EMBL" id="CP147846">
    <property type="protein sequence ID" value="WXG68003.1"/>
    <property type="molecule type" value="Genomic_DNA"/>
</dbReference>
<keyword evidence="2" id="KW-1185">Reference proteome</keyword>